<dbReference type="InterPro" id="IPR029058">
    <property type="entry name" value="AB_hydrolase_fold"/>
</dbReference>
<dbReference type="PANTHER" id="PTHR11757">
    <property type="entry name" value="PROTEASE FAMILY S9A OLIGOPEPTIDASE"/>
    <property type="match status" value="1"/>
</dbReference>
<dbReference type="InterPro" id="IPR001375">
    <property type="entry name" value="Peptidase_S9_cat"/>
</dbReference>
<evidence type="ECO:0000256" key="4">
    <source>
        <dbReference type="ARBA" id="ARBA00022825"/>
    </source>
</evidence>
<dbReference type="AlphaFoldDB" id="A0A160TG97"/>
<comment type="similarity">
    <text evidence="1">Belongs to the peptidase S9A family.</text>
</comment>
<proteinExistence type="inferred from homology"/>
<dbReference type="PANTHER" id="PTHR11757:SF19">
    <property type="entry name" value="PROLYL ENDOPEPTIDASE-LIKE"/>
    <property type="match status" value="1"/>
</dbReference>
<evidence type="ECO:0000259" key="5">
    <source>
        <dbReference type="Pfam" id="PF00326"/>
    </source>
</evidence>
<dbReference type="Pfam" id="PF02897">
    <property type="entry name" value="Peptidase_S9_N"/>
    <property type="match status" value="1"/>
</dbReference>
<evidence type="ECO:0000256" key="2">
    <source>
        <dbReference type="ARBA" id="ARBA00022670"/>
    </source>
</evidence>
<dbReference type="SUPFAM" id="SSF50993">
    <property type="entry name" value="Peptidase/esterase 'gauge' domain"/>
    <property type="match status" value="1"/>
</dbReference>
<dbReference type="GO" id="GO:0006508">
    <property type="term" value="P:proteolysis"/>
    <property type="evidence" value="ECO:0007669"/>
    <property type="project" value="UniProtKB-KW"/>
</dbReference>
<dbReference type="InterPro" id="IPR002470">
    <property type="entry name" value="Peptidase_S9A"/>
</dbReference>
<sequence>METNGDDMIDRRHLCVSMLALAVGTLARPGRVLAAPTRWPVPPQPVRVPAVVGNFGHKRTDDYAWMRPKDWHAVLRDPATLDAPIAAAVKAENAYTDAMLAPSRPLQAALLARARVVEAGADAPIEVEDGGYFYYQRQPADSQYPVFARRPAGGGVEQILLDVGAEAAGRKFFALHWGGTFHSPDQKLFGWSQDLTGSGIFGIRVREIATGRMVVTDINEGHGSFAFDSGGRYLFWVGRDGNGHPNSVWRRDMQDGTDVQIHAETDPAFFIELKTTASGGFVVIRLLNSAQTEAWLVGASDPVARPVLIEKRAEGLRYDVDHWNDQLVILTDVDDAVDMKIMTAPVATPGRAHWKEWVPHQAGRFIAAIHPFRDTLVREEWRDALPRLVMMGKDGKEREVAFDEPAYALSVPHGQGWAASALSFTYQSPRLAPRAYRLALKGGASAPAAAVAANPAYDPGRYDLERIEATTEDGMRVPITILRRKGAAKDGKAPLFLYGYGSYGATVDAAFEAGKIALVDQGWTYAIAHVRGGAERGNDWWRSVLKTGKKKTFTDFIACAEHLVDKGYAAKGRIVAHGYSAGGLLMGAIYTMRPDLWAGVIAQVPFVDPLNTMDYFETHPLGLTALPIWGDPRVPAEYAYIASYSPYDQLRPAAYPALLATGSVADERVAFYEPLKFAVRARSLTTAGNPVMARIATTGGHMGASGAAAAQQQEALFHAFAIWAADRKWGIVPQR</sequence>
<dbReference type="InterPro" id="IPR051543">
    <property type="entry name" value="Serine_Peptidase_S9A"/>
</dbReference>
<keyword evidence="3 7" id="KW-0378">Hydrolase</keyword>
<protein>
    <submittedName>
        <fullName evidence="7">Protease II</fullName>
        <ecNumber evidence="7">3.4.21.83</ecNumber>
    </submittedName>
</protein>
<dbReference type="InterPro" id="IPR023302">
    <property type="entry name" value="Pept_S9A_N"/>
</dbReference>
<dbReference type="Pfam" id="PF00326">
    <property type="entry name" value="Peptidase_S9"/>
    <property type="match status" value="1"/>
</dbReference>
<name>A0A160TG97_9ZZZZ</name>
<dbReference type="SUPFAM" id="SSF53474">
    <property type="entry name" value="alpha/beta-Hydrolases"/>
    <property type="match status" value="1"/>
</dbReference>
<gene>
    <name evidence="7" type="ORF">MGWOODY_Smn3078</name>
</gene>
<dbReference type="EMBL" id="CZQE01000086">
    <property type="protein sequence ID" value="CUS43810.1"/>
    <property type="molecule type" value="Genomic_DNA"/>
</dbReference>
<dbReference type="Gene3D" id="2.130.10.120">
    <property type="entry name" value="Prolyl oligopeptidase, N-terminal domain"/>
    <property type="match status" value="1"/>
</dbReference>
<organism evidence="7">
    <name type="scientific">hydrothermal vent metagenome</name>
    <dbReference type="NCBI Taxonomy" id="652676"/>
    <lineage>
        <taxon>unclassified sequences</taxon>
        <taxon>metagenomes</taxon>
        <taxon>ecological metagenomes</taxon>
    </lineage>
</organism>
<dbReference type="GO" id="GO:0004252">
    <property type="term" value="F:serine-type endopeptidase activity"/>
    <property type="evidence" value="ECO:0007669"/>
    <property type="project" value="UniProtKB-EC"/>
</dbReference>
<keyword evidence="2 7" id="KW-0645">Protease</keyword>
<evidence type="ECO:0000256" key="3">
    <source>
        <dbReference type="ARBA" id="ARBA00022801"/>
    </source>
</evidence>
<feature type="domain" description="Peptidase S9A N-terminal" evidence="6">
    <location>
        <begin position="50"/>
        <end position="442"/>
    </location>
</feature>
<evidence type="ECO:0000256" key="1">
    <source>
        <dbReference type="ARBA" id="ARBA00005228"/>
    </source>
</evidence>
<dbReference type="Gene3D" id="3.40.50.1820">
    <property type="entry name" value="alpha/beta hydrolase"/>
    <property type="match status" value="1"/>
</dbReference>
<evidence type="ECO:0000313" key="7">
    <source>
        <dbReference type="EMBL" id="CUS43810.1"/>
    </source>
</evidence>
<reference evidence="7" key="1">
    <citation type="submission" date="2015-10" db="EMBL/GenBank/DDBJ databases">
        <authorList>
            <person name="Gilbert D.G."/>
        </authorList>
    </citation>
    <scope>NUCLEOTIDE SEQUENCE</scope>
</reference>
<evidence type="ECO:0000259" key="6">
    <source>
        <dbReference type="Pfam" id="PF02897"/>
    </source>
</evidence>
<accession>A0A160TG97</accession>
<keyword evidence="4" id="KW-0720">Serine protease</keyword>
<dbReference type="EC" id="3.4.21.83" evidence="7"/>
<feature type="domain" description="Peptidase S9 prolyl oligopeptidase catalytic" evidence="5">
    <location>
        <begin position="516"/>
        <end position="720"/>
    </location>
</feature>
<dbReference type="PRINTS" id="PR00862">
    <property type="entry name" value="PROLIGOPTASE"/>
</dbReference>